<keyword evidence="3" id="KW-1185">Reference proteome</keyword>
<dbReference type="AlphaFoldDB" id="A0A917H2W9"/>
<evidence type="ECO:0000313" key="2">
    <source>
        <dbReference type="EMBL" id="GGG65506.1"/>
    </source>
</evidence>
<reference evidence="2 3" key="1">
    <citation type="journal article" date="2014" name="Int. J. Syst. Evol. Microbiol.">
        <title>Complete genome sequence of Corynebacterium casei LMG S-19264T (=DSM 44701T), isolated from a smear-ripened cheese.</title>
        <authorList>
            <consortium name="US DOE Joint Genome Institute (JGI-PGF)"/>
            <person name="Walter F."/>
            <person name="Albersmeier A."/>
            <person name="Kalinowski J."/>
            <person name="Ruckert C."/>
        </authorList>
    </citation>
    <scope>NUCLEOTIDE SEQUENCE [LARGE SCALE GENOMIC DNA]</scope>
    <source>
        <strain evidence="2 3">CGMCC 1.15286</strain>
    </source>
</reference>
<name>A0A917H2W9_9BACL</name>
<protein>
    <recommendedName>
        <fullName evidence="1">DUF1266 domain-containing protein</fullName>
    </recommendedName>
</protein>
<dbReference type="Pfam" id="PF06889">
    <property type="entry name" value="DUF1266"/>
    <property type="match status" value="1"/>
</dbReference>
<evidence type="ECO:0000313" key="3">
    <source>
        <dbReference type="Proteomes" id="UP000600247"/>
    </source>
</evidence>
<dbReference type="EMBL" id="BMHY01000003">
    <property type="protein sequence ID" value="GGG65506.1"/>
    <property type="molecule type" value="Genomic_DNA"/>
</dbReference>
<proteinExistence type="predicted"/>
<comment type="caution">
    <text evidence="2">The sequence shown here is derived from an EMBL/GenBank/DDBJ whole genome shotgun (WGS) entry which is preliminary data.</text>
</comment>
<dbReference type="Proteomes" id="UP000600247">
    <property type="component" value="Unassembled WGS sequence"/>
</dbReference>
<organism evidence="2 3">
    <name type="scientific">Paenibacillus radicis</name>
    <name type="common">ex Gao et al. 2016</name>
    <dbReference type="NCBI Taxonomy" id="1737354"/>
    <lineage>
        <taxon>Bacteria</taxon>
        <taxon>Bacillati</taxon>
        <taxon>Bacillota</taxon>
        <taxon>Bacilli</taxon>
        <taxon>Bacillales</taxon>
        <taxon>Paenibacillaceae</taxon>
        <taxon>Paenibacillus</taxon>
    </lineage>
</organism>
<sequence length="204" mass="24008">MKKYTRAFVAICQAQSGYEEYFITNPLSPRKRQISASLKRHGIHNMDEFFADFLQHIRWRQQDLFKKLSDKLTRMTSTQRIAYIQSVTNIEHQQALYMVNEYFERLPRGGIAAHEYTWAVFKCWAGYRLGYVDYKQHMLYISDIVAAVQRDYPDWNSFLTGFFAGKAFFLSGEPSFEQLDLNKDVLSRLLESKFSPLKKVDLQG</sequence>
<dbReference type="RefSeq" id="WP_188888777.1">
    <property type="nucleotide sequence ID" value="NZ_BMHY01000003.1"/>
</dbReference>
<evidence type="ECO:0000259" key="1">
    <source>
        <dbReference type="Pfam" id="PF06889"/>
    </source>
</evidence>
<feature type="domain" description="DUF1266" evidence="1">
    <location>
        <begin position="63"/>
        <end position="201"/>
    </location>
</feature>
<dbReference type="InterPro" id="IPR009677">
    <property type="entry name" value="DUF1266"/>
</dbReference>
<accession>A0A917H2W9</accession>
<gene>
    <name evidence="2" type="ORF">GCM10010918_19670</name>
</gene>